<dbReference type="PANTHER" id="PTHR43459">
    <property type="entry name" value="ENOYL-COA HYDRATASE"/>
    <property type="match status" value="1"/>
</dbReference>
<dbReference type="GO" id="GO:0003824">
    <property type="term" value="F:catalytic activity"/>
    <property type="evidence" value="ECO:0007669"/>
    <property type="project" value="UniProtKB-ARBA"/>
</dbReference>
<dbReference type="RefSeq" id="WP_090233373.1">
    <property type="nucleotide sequence ID" value="NZ_FOJW01000002.1"/>
</dbReference>
<dbReference type="InterPro" id="IPR001753">
    <property type="entry name" value="Enoyl-CoA_hydra/iso"/>
</dbReference>
<dbReference type="SUPFAM" id="SSF52096">
    <property type="entry name" value="ClpP/crotonase"/>
    <property type="match status" value="1"/>
</dbReference>
<dbReference type="InterPro" id="IPR014748">
    <property type="entry name" value="Enoyl-CoA_hydra_C"/>
</dbReference>
<dbReference type="AlphaFoldDB" id="A0A1I0VYY5"/>
<organism evidence="2 3">
    <name type="scientific">Lentibacillus halodurans</name>
    <dbReference type="NCBI Taxonomy" id="237679"/>
    <lineage>
        <taxon>Bacteria</taxon>
        <taxon>Bacillati</taxon>
        <taxon>Bacillota</taxon>
        <taxon>Bacilli</taxon>
        <taxon>Bacillales</taxon>
        <taxon>Bacillaceae</taxon>
        <taxon>Lentibacillus</taxon>
    </lineage>
</organism>
<protein>
    <submittedName>
        <fullName evidence="2">Enoyl-CoA hydratase/carnithine racemase</fullName>
    </submittedName>
</protein>
<dbReference type="InterPro" id="IPR029045">
    <property type="entry name" value="ClpP/crotonase-like_dom_sf"/>
</dbReference>
<dbReference type="CDD" id="cd06558">
    <property type="entry name" value="crotonase-like"/>
    <property type="match status" value="1"/>
</dbReference>
<keyword evidence="3" id="KW-1185">Reference proteome</keyword>
<dbReference type="OrthoDB" id="9775794at2"/>
<dbReference type="PANTHER" id="PTHR43459:SF1">
    <property type="entry name" value="EG:BACN32G11.4 PROTEIN"/>
    <property type="match status" value="1"/>
</dbReference>
<dbReference type="STRING" id="237679.SAMN04488072_10254"/>
<evidence type="ECO:0000313" key="2">
    <source>
        <dbReference type="EMBL" id="SFA81257.1"/>
    </source>
</evidence>
<evidence type="ECO:0000313" key="3">
    <source>
        <dbReference type="Proteomes" id="UP000198642"/>
    </source>
</evidence>
<dbReference type="EMBL" id="FOJW01000002">
    <property type="protein sequence ID" value="SFA81257.1"/>
    <property type="molecule type" value="Genomic_DNA"/>
</dbReference>
<comment type="similarity">
    <text evidence="1">Belongs to the enoyl-CoA hydratase/isomerase family.</text>
</comment>
<sequence>MKTVLLESMDGISHVYLNRPERYNAMDKEMLTELENVLDQVEQNDDKVVILSGKGKAFSAGGDIGMMTDLASEKYYQEVMEKIEAIVLTLYSMPKIIISAIHGSAAGLGLSLALTADYVAAHQEAKLGMLFIGIGLAPDGGGHFWLRERIGTQRAKQFIWDRQQVWGTEAKTMGLVDVLAENEVTEQASQMAGQILDSPITSMLKTKMIYHDSKIEKLKYYLQRERQTQWELLKTKDHWEGVQAFQEKRQPVFKGE</sequence>
<evidence type="ECO:0000256" key="1">
    <source>
        <dbReference type="ARBA" id="ARBA00005254"/>
    </source>
</evidence>
<dbReference type="Pfam" id="PF00378">
    <property type="entry name" value="ECH_1"/>
    <property type="match status" value="1"/>
</dbReference>
<name>A0A1I0VYY5_9BACI</name>
<dbReference type="Gene3D" id="1.10.12.10">
    <property type="entry name" value="Lyase 2-enoyl-coa Hydratase, Chain A, domain 2"/>
    <property type="match status" value="1"/>
</dbReference>
<dbReference type="Gene3D" id="3.90.226.10">
    <property type="entry name" value="2-enoyl-CoA Hydratase, Chain A, domain 1"/>
    <property type="match status" value="1"/>
</dbReference>
<dbReference type="NCBIfam" id="NF005804">
    <property type="entry name" value="PRK07659.1"/>
    <property type="match status" value="1"/>
</dbReference>
<dbReference type="Proteomes" id="UP000198642">
    <property type="component" value="Unassembled WGS sequence"/>
</dbReference>
<proteinExistence type="inferred from homology"/>
<reference evidence="2 3" key="1">
    <citation type="submission" date="2016-10" db="EMBL/GenBank/DDBJ databases">
        <authorList>
            <person name="de Groot N.N."/>
        </authorList>
    </citation>
    <scope>NUCLEOTIDE SEQUENCE [LARGE SCALE GENOMIC DNA]</scope>
    <source>
        <strain evidence="2 3">CGMCC 1.3702</strain>
    </source>
</reference>
<gene>
    <name evidence="2" type="ORF">SAMN04488072_10254</name>
</gene>
<accession>A0A1I0VYY5</accession>